<dbReference type="PANTHER" id="PTHR35586">
    <property type="entry name" value="SLL1691 PROTEIN"/>
    <property type="match status" value="1"/>
</dbReference>
<sequence>MRLAPLYQQDREQARQEGREEGQVEGIKQGEERLIIRQLNHRFGEIDSSVLERIRGLSTEQLETLGEAFLDFSSLTDLETWLNQNL</sequence>
<evidence type="ECO:0000256" key="1">
    <source>
        <dbReference type="SAM" id="MobiDB-lite"/>
    </source>
</evidence>
<feature type="region of interest" description="Disordered" evidence="1">
    <location>
        <begin position="1"/>
        <end position="26"/>
    </location>
</feature>
<reference evidence="3 5" key="1">
    <citation type="submission" date="2019-10" db="EMBL/GenBank/DDBJ databases">
        <title>Genomic and transcriptomic insights into the perfect genentic adaptation of a filamentous nitrogen-fixing cyanobacterium to rice fields.</title>
        <authorList>
            <person name="Chen Z."/>
        </authorList>
    </citation>
    <scope>NUCLEOTIDE SEQUENCE [LARGE SCALE GENOMIC DNA]</scope>
    <source>
        <strain evidence="3">CCNUC1</strain>
    </source>
</reference>
<organism evidence="3 5">
    <name type="scientific">Nostoc sphaeroides CCNUC1</name>
    <dbReference type="NCBI Taxonomy" id="2653204"/>
    <lineage>
        <taxon>Bacteria</taxon>
        <taxon>Bacillati</taxon>
        <taxon>Cyanobacteriota</taxon>
        <taxon>Cyanophyceae</taxon>
        <taxon>Nostocales</taxon>
        <taxon>Nostocaceae</taxon>
        <taxon>Nostoc</taxon>
    </lineage>
</organism>
<dbReference type="PANTHER" id="PTHR35586:SF2">
    <property type="entry name" value="SLL1542 PROTEIN"/>
    <property type="match status" value="1"/>
</dbReference>
<dbReference type="AlphaFoldDB" id="A0A5P8WAN9"/>
<accession>A0A5P8WAN9</accession>
<proteinExistence type="predicted"/>
<evidence type="ECO:0000313" key="3">
    <source>
        <dbReference type="EMBL" id="QFS49652.1"/>
    </source>
</evidence>
<keyword evidence="5" id="KW-1185">Reference proteome</keyword>
<dbReference type="Proteomes" id="UP000326678">
    <property type="component" value="Chromosome Gxm2"/>
</dbReference>
<protein>
    <submittedName>
        <fullName evidence="3">Transposase</fullName>
    </submittedName>
</protein>
<dbReference type="EMBL" id="CP045227">
    <property type="protein sequence ID" value="QFS49652.1"/>
    <property type="molecule type" value="Genomic_DNA"/>
</dbReference>
<gene>
    <name evidence="3" type="ORF">GXM_07146</name>
    <name evidence="4" type="ORF">GXM_09097</name>
</gene>
<name>A0A5P8WAN9_9NOSO</name>
<evidence type="ECO:0000313" key="4">
    <source>
        <dbReference type="EMBL" id="QFS51603.1"/>
    </source>
</evidence>
<dbReference type="KEGG" id="nsh:GXM_09097"/>
<dbReference type="Pfam" id="PF14261">
    <property type="entry name" value="DUF4351"/>
    <property type="match status" value="1"/>
</dbReference>
<dbReference type="EMBL" id="CP045227">
    <property type="protein sequence ID" value="QFS51603.1"/>
    <property type="molecule type" value="Genomic_DNA"/>
</dbReference>
<dbReference type="InterPro" id="IPR025587">
    <property type="entry name" value="DUF4351"/>
</dbReference>
<dbReference type="KEGG" id="nsh:GXM_07146"/>
<feature type="domain" description="DUF4351" evidence="2">
    <location>
        <begin position="25"/>
        <end position="82"/>
    </location>
</feature>
<evidence type="ECO:0000313" key="5">
    <source>
        <dbReference type="Proteomes" id="UP000326678"/>
    </source>
</evidence>
<dbReference type="RefSeq" id="WP_152590981.1">
    <property type="nucleotide sequence ID" value="NZ_CP045227.1"/>
</dbReference>
<evidence type="ECO:0000259" key="2">
    <source>
        <dbReference type="Pfam" id="PF14261"/>
    </source>
</evidence>
<feature type="compositionally biased region" description="Basic and acidic residues" evidence="1">
    <location>
        <begin position="9"/>
        <end position="26"/>
    </location>
</feature>